<feature type="domain" description="Exostosin GT47" evidence="7">
    <location>
        <begin position="280"/>
        <end position="559"/>
    </location>
</feature>
<evidence type="ECO:0000259" key="7">
    <source>
        <dbReference type="Pfam" id="PF03016"/>
    </source>
</evidence>
<reference evidence="8 9" key="1">
    <citation type="journal article" date="2015" name="Proc. Natl. Acad. Sci. U.S.A.">
        <title>The resurrection genome of Boea hygrometrica: A blueprint for survival of dehydration.</title>
        <authorList>
            <person name="Xiao L."/>
            <person name="Yang G."/>
            <person name="Zhang L."/>
            <person name="Yang X."/>
            <person name="Zhao S."/>
            <person name="Ji Z."/>
            <person name="Zhou Q."/>
            <person name="Hu M."/>
            <person name="Wang Y."/>
            <person name="Chen M."/>
            <person name="Xu Y."/>
            <person name="Jin H."/>
            <person name="Xiao X."/>
            <person name="Hu G."/>
            <person name="Bao F."/>
            <person name="Hu Y."/>
            <person name="Wan P."/>
            <person name="Li L."/>
            <person name="Deng X."/>
            <person name="Kuang T."/>
            <person name="Xiang C."/>
            <person name="Zhu J.K."/>
            <person name="Oliver M.J."/>
            <person name="He Y."/>
        </authorList>
    </citation>
    <scope>NUCLEOTIDE SEQUENCE [LARGE SCALE GENOMIC DNA]</scope>
    <source>
        <strain evidence="9">cv. XS01</strain>
    </source>
</reference>
<organism evidence="8 9">
    <name type="scientific">Dorcoceras hygrometricum</name>
    <dbReference type="NCBI Taxonomy" id="472368"/>
    <lineage>
        <taxon>Eukaryota</taxon>
        <taxon>Viridiplantae</taxon>
        <taxon>Streptophyta</taxon>
        <taxon>Embryophyta</taxon>
        <taxon>Tracheophyta</taxon>
        <taxon>Spermatophyta</taxon>
        <taxon>Magnoliopsida</taxon>
        <taxon>eudicotyledons</taxon>
        <taxon>Gunneridae</taxon>
        <taxon>Pentapetalae</taxon>
        <taxon>asterids</taxon>
        <taxon>lamiids</taxon>
        <taxon>Lamiales</taxon>
        <taxon>Gesneriaceae</taxon>
        <taxon>Didymocarpoideae</taxon>
        <taxon>Trichosporeae</taxon>
        <taxon>Loxocarpinae</taxon>
        <taxon>Dorcoceras</taxon>
    </lineage>
</organism>
<name>A0A2Z7A8C8_9LAMI</name>
<dbReference type="InterPro" id="IPR004263">
    <property type="entry name" value="Exostosin"/>
</dbReference>
<accession>A0A2Z7A8C8</accession>
<feature type="compositionally biased region" description="Basic and acidic residues" evidence="6">
    <location>
        <begin position="179"/>
        <end position="188"/>
    </location>
</feature>
<keyword evidence="8" id="KW-0808">Transferase</keyword>
<protein>
    <submittedName>
        <fullName evidence="8">Putative glycosyltransferase-like</fullName>
    </submittedName>
</protein>
<evidence type="ECO:0000256" key="6">
    <source>
        <dbReference type="SAM" id="MobiDB-lite"/>
    </source>
</evidence>
<dbReference type="AlphaFoldDB" id="A0A2Z7A8C8"/>
<comment type="similarity">
    <text evidence="2">Belongs to the glycosyltransferase 47 family.</text>
</comment>
<evidence type="ECO:0000313" key="9">
    <source>
        <dbReference type="Proteomes" id="UP000250235"/>
    </source>
</evidence>
<evidence type="ECO:0000256" key="5">
    <source>
        <dbReference type="ARBA" id="ARBA00023034"/>
    </source>
</evidence>
<evidence type="ECO:0000256" key="3">
    <source>
        <dbReference type="ARBA" id="ARBA00022676"/>
    </source>
</evidence>
<dbReference type="EMBL" id="KV017760">
    <property type="protein sequence ID" value="KZV17903.1"/>
    <property type="molecule type" value="Genomic_DNA"/>
</dbReference>
<keyword evidence="3" id="KW-0328">Glycosyltransferase</keyword>
<evidence type="ECO:0000256" key="4">
    <source>
        <dbReference type="ARBA" id="ARBA00022968"/>
    </source>
</evidence>
<gene>
    <name evidence="8" type="ORF">F511_06830</name>
</gene>
<dbReference type="GO" id="GO:0016757">
    <property type="term" value="F:glycosyltransferase activity"/>
    <property type="evidence" value="ECO:0007669"/>
    <property type="project" value="UniProtKB-KW"/>
</dbReference>
<dbReference type="InterPro" id="IPR040911">
    <property type="entry name" value="Exostosin_GT47"/>
</dbReference>
<dbReference type="OrthoDB" id="1924787at2759"/>
<keyword evidence="4" id="KW-0812">Transmembrane</keyword>
<proteinExistence type="inferred from homology"/>
<evidence type="ECO:0000256" key="2">
    <source>
        <dbReference type="ARBA" id="ARBA00010271"/>
    </source>
</evidence>
<evidence type="ECO:0000256" key="1">
    <source>
        <dbReference type="ARBA" id="ARBA00004323"/>
    </source>
</evidence>
<dbReference type="GO" id="GO:0000139">
    <property type="term" value="C:Golgi membrane"/>
    <property type="evidence" value="ECO:0007669"/>
    <property type="project" value="UniProtKB-SubCell"/>
</dbReference>
<dbReference type="Pfam" id="PF03016">
    <property type="entry name" value="Exostosin_GT47"/>
    <property type="match status" value="1"/>
</dbReference>
<keyword evidence="5" id="KW-0333">Golgi apparatus</keyword>
<keyword evidence="4" id="KW-0735">Signal-anchor</keyword>
<feature type="region of interest" description="Disordered" evidence="6">
    <location>
        <begin position="179"/>
        <end position="203"/>
    </location>
</feature>
<sequence length="613" mass="70116">MRIRPPEFETSICDVKYHVHCLFFLSSPLLSPPPPDAVARRRRRKSRSDRSGEEIPSVKYLSSFLVQIGEGIGIPVVDRIRRPKPQTVEVPISREIGRSQAPRRQQGRLDSYLAGDFRLAPTGITRKPALHVTLLATCAWLQPELQENRRFTVGGCRFVNQVHDRKRDSTIGSEIDVDRFSSKSRSEQVRSIGGGGGGGRRRRRLLREEEGAACFRFRMENEERREFSDLEKVEASLARARATIQEAQRNNQTSYDPDYVPTGPMYRDPISFHGSYLEMENLLKIYVYEDGEPPLFHYSKSLGILGIEGILIHQLEISRFRSKDPREAHVFFVPISMQSIATYGYVRGNRAWSPLQNIARDYVNLIATKYPYWNRTLGHDHFILACHDWGPTISHGVPYLYKNSIRVLCNANITEGFKPSTDVSMPEIYLPDGTMDGLIGGPGPSERPVLVFYAGGIHGNIRQSLMDQWKDKDPDVQIHEYLPKDVSYYGMFRKSKYCICPSGWEVASPRMVEALYMGCVPVLLKSHYAKPFDDVLDWGTFSVDVQVNEIADLKKILTAIPAGKYMEMQSVGLIVRRHFEVNFPPKRFDVFHMILHSVWLRRINIQLNDAHQT</sequence>
<comment type="subcellular location">
    <subcellularLocation>
        <location evidence="1">Golgi apparatus membrane</location>
        <topology evidence="1">Single-pass type II membrane protein</topology>
    </subcellularLocation>
</comment>
<dbReference type="Proteomes" id="UP000250235">
    <property type="component" value="Unassembled WGS sequence"/>
</dbReference>
<evidence type="ECO:0000313" key="8">
    <source>
        <dbReference type="EMBL" id="KZV17903.1"/>
    </source>
</evidence>
<dbReference type="PANTHER" id="PTHR11062:SF247">
    <property type="entry name" value="EXOSTOSIN GT47 DOMAIN-CONTAINING PROTEIN"/>
    <property type="match status" value="1"/>
</dbReference>
<dbReference type="PANTHER" id="PTHR11062">
    <property type="entry name" value="EXOSTOSIN HEPARAN SULFATE GLYCOSYLTRANSFERASE -RELATED"/>
    <property type="match status" value="1"/>
</dbReference>
<feature type="region of interest" description="Disordered" evidence="6">
    <location>
        <begin position="34"/>
        <end position="54"/>
    </location>
</feature>
<keyword evidence="9" id="KW-1185">Reference proteome</keyword>